<reference evidence="1 2" key="1">
    <citation type="submission" date="2019-03" db="EMBL/GenBank/DDBJ databases">
        <authorList>
            <person name="Liu G."/>
        </authorList>
    </citation>
    <scope>NUCLEOTIDE SEQUENCE [LARGE SCALE GENOMIC DNA]</scope>
    <source>
        <strain evidence="1 2">DSM 19099</strain>
    </source>
</reference>
<evidence type="ECO:0000313" key="2">
    <source>
        <dbReference type="Proteomes" id="UP000298210"/>
    </source>
</evidence>
<organism evidence="1 2">
    <name type="scientific">Shouchella lehensis</name>
    <dbReference type="NCBI Taxonomy" id="300825"/>
    <lineage>
        <taxon>Bacteria</taxon>
        <taxon>Bacillati</taxon>
        <taxon>Bacillota</taxon>
        <taxon>Bacilli</taxon>
        <taxon>Bacillales</taxon>
        <taxon>Bacillaceae</taxon>
        <taxon>Shouchella</taxon>
    </lineage>
</organism>
<gene>
    <name evidence="1" type="ORF">E2L03_10880</name>
</gene>
<name>A0A4Y7WHG6_9BACI</name>
<accession>A0A4Y7WHG6</accession>
<dbReference type="Proteomes" id="UP000298210">
    <property type="component" value="Unassembled WGS sequence"/>
</dbReference>
<dbReference type="RefSeq" id="WP_134259187.1">
    <property type="nucleotide sequence ID" value="NZ_LDIM01000005.1"/>
</dbReference>
<comment type="caution">
    <text evidence="1">The sequence shown here is derived from an EMBL/GenBank/DDBJ whole genome shotgun (WGS) entry which is preliminary data.</text>
</comment>
<sequence length="171" mass="19738">MNIHIIEKKVKMINKRLFFILFFFLAGCSNNDLSHDEIVADPLMNEIPIVSIYNSNNEEMEARSFAICWNYCDEAILSPVNEEGRVQNSDTLNEAELRETMEIALHYESPHTVSHQLVTFDGSSSTEEELEDETFEVHGQGDIQYAIVTRFLNEHEETIGRIQTNFSVQLY</sequence>
<protein>
    <submittedName>
        <fullName evidence="1">Uncharacterized protein</fullName>
    </submittedName>
</protein>
<proteinExistence type="predicted"/>
<dbReference type="EMBL" id="SNUX01000003">
    <property type="protein sequence ID" value="TES47666.1"/>
    <property type="molecule type" value="Genomic_DNA"/>
</dbReference>
<dbReference type="AlphaFoldDB" id="A0A4Y7WHG6"/>
<evidence type="ECO:0000313" key="1">
    <source>
        <dbReference type="EMBL" id="TES47666.1"/>
    </source>
</evidence>